<feature type="transmembrane region" description="Helical" evidence="2">
    <location>
        <begin position="75"/>
        <end position="93"/>
    </location>
</feature>
<keyword evidence="4" id="KW-1185">Reference proteome</keyword>
<sequence>MTPYEIHTRVRRLLWALLAFATTASLSGNVARTVITHSGAAAVGPIVAAALAPFALLSLTHLLGLWSHIAARGPTYWCFLVAIVALSVTAFRLSFDALRSLAIEYGYTPNEAALFPVMIDGIIAVCTLGLVVLTRIEIAALAHQSAAADAHTDATNDAPDAARHLTSRLRGCITTAVHRFNRSGPVTQARPAVMQQNDTREAPVDATHRDATPATTRDGVHQNQTPATLPPPGLEAPTSASSLSTSEPATASGSDQTNRPQPGSSTYPAPRRSQLSRSKHAALAHQLFDSKRVAAAPDMICAVLDHNAEKKPSREIAAELGTSPSKVQRILRAAREVQQSGLD</sequence>
<gene>
    <name evidence="3" type="ORF">ABW05_31405</name>
</gene>
<dbReference type="InterPro" id="IPR021235">
    <property type="entry name" value="DUF2637"/>
</dbReference>
<protein>
    <recommendedName>
        <fullName evidence="5">DUF2637 domain-containing protein</fullName>
    </recommendedName>
</protein>
<keyword evidence="2" id="KW-1133">Transmembrane helix</keyword>
<feature type="transmembrane region" description="Helical" evidence="2">
    <location>
        <begin position="42"/>
        <end position="63"/>
    </location>
</feature>
<dbReference type="RefSeq" id="WP_047036632.1">
    <property type="nucleotide sequence ID" value="NZ_LDCO01000003.1"/>
</dbReference>
<evidence type="ECO:0000256" key="1">
    <source>
        <dbReference type="SAM" id="MobiDB-lite"/>
    </source>
</evidence>
<dbReference type="EMBL" id="LDPU01000003">
    <property type="protein sequence ID" value="KLO47689.1"/>
    <property type="molecule type" value="Genomic_DNA"/>
</dbReference>
<evidence type="ECO:0000256" key="2">
    <source>
        <dbReference type="SAM" id="Phobius"/>
    </source>
</evidence>
<comment type="caution">
    <text evidence="3">The sequence shown here is derived from an EMBL/GenBank/DDBJ whole genome shotgun (WGS) entry which is preliminary data.</text>
</comment>
<keyword evidence="2" id="KW-0472">Membrane</keyword>
<evidence type="ECO:0008006" key="5">
    <source>
        <dbReference type="Google" id="ProtNLM"/>
    </source>
</evidence>
<name>A0ABR5FMH6_9MYCO</name>
<feature type="compositionally biased region" description="Basic and acidic residues" evidence="1">
    <location>
        <begin position="198"/>
        <end position="211"/>
    </location>
</feature>
<accession>A0ABR5FMH6</accession>
<proteinExistence type="predicted"/>
<keyword evidence="2" id="KW-0812">Transmembrane</keyword>
<evidence type="ECO:0000313" key="3">
    <source>
        <dbReference type="EMBL" id="KLO47689.1"/>
    </source>
</evidence>
<reference evidence="3 4" key="1">
    <citation type="submission" date="2015-05" db="EMBL/GenBank/DDBJ databases">
        <title>Genome sequence of Mycobacterium senegalense.</title>
        <authorList>
            <person name="Greninger A.L."/>
            <person name="Miller S."/>
        </authorList>
    </citation>
    <scope>NUCLEOTIDE SEQUENCE [LARGE SCALE GENOMIC DNA]</scope>
    <source>
        <strain evidence="3 4">CK2</strain>
    </source>
</reference>
<organism evidence="3 4">
    <name type="scientific">Mycolicibacterium senegalense</name>
    <dbReference type="NCBI Taxonomy" id="1796"/>
    <lineage>
        <taxon>Bacteria</taxon>
        <taxon>Bacillati</taxon>
        <taxon>Actinomycetota</taxon>
        <taxon>Actinomycetes</taxon>
        <taxon>Mycobacteriales</taxon>
        <taxon>Mycobacteriaceae</taxon>
        <taxon>Mycolicibacterium</taxon>
    </lineage>
</organism>
<dbReference type="Pfam" id="PF10935">
    <property type="entry name" value="DUF2637"/>
    <property type="match status" value="1"/>
</dbReference>
<feature type="transmembrane region" description="Helical" evidence="2">
    <location>
        <begin position="113"/>
        <end position="133"/>
    </location>
</feature>
<evidence type="ECO:0000313" key="4">
    <source>
        <dbReference type="Proteomes" id="UP000036499"/>
    </source>
</evidence>
<feature type="compositionally biased region" description="Polar residues" evidence="1">
    <location>
        <begin position="238"/>
        <end position="267"/>
    </location>
</feature>
<dbReference type="Proteomes" id="UP000036499">
    <property type="component" value="Unassembled WGS sequence"/>
</dbReference>
<feature type="region of interest" description="Disordered" evidence="1">
    <location>
        <begin position="183"/>
        <end position="279"/>
    </location>
</feature>